<accession>A0A934K7B8</accession>
<comment type="catalytic activity">
    <reaction evidence="1">
        <text>L-threonine = 2-oxobutanoate + NH4(+)</text>
        <dbReference type="Rhea" id="RHEA:22108"/>
        <dbReference type="ChEBI" id="CHEBI:16763"/>
        <dbReference type="ChEBI" id="CHEBI:28938"/>
        <dbReference type="ChEBI" id="CHEBI:57926"/>
        <dbReference type="EC" id="4.3.1.19"/>
    </reaction>
</comment>
<organism evidence="10 11">
    <name type="scientific">Candidatus Nephthysia bennettiae</name>
    <dbReference type="NCBI Taxonomy" id="3127016"/>
    <lineage>
        <taxon>Bacteria</taxon>
        <taxon>Bacillati</taxon>
        <taxon>Candidatus Dormiibacterota</taxon>
        <taxon>Candidatus Dormibacteria</taxon>
        <taxon>Candidatus Dormibacterales</taxon>
        <taxon>Candidatus Dormibacteraceae</taxon>
        <taxon>Candidatus Nephthysia</taxon>
    </lineage>
</organism>
<comment type="similarity">
    <text evidence="3">Belongs to the serine/threonine dehydratase family.</text>
</comment>
<evidence type="ECO:0000256" key="2">
    <source>
        <dbReference type="ARBA" id="ARBA00001933"/>
    </source>
</evidence>
<keyword evidence="5" id="KW-0663">Pyridoxal phosphate</keyword>
<dbReference type="GO" id="GO:1901605">
    <property type="term" value="P:alpha-amino acid metabolic process"/>
    <property type="evidence" value="ECO:0007669"/>
    <property type="project" value="UniProtKB-ARBA"/>
</dbReference>
<evidence type="ECO:0000256" key="3">
    <source>
        <dbReference type="ARBA" id="ARBA00010869"/>
    </source>
</evidence>
<evidence type="ECO:0000256" key="4">
    <source>
        <dbReference type="ARBA" id="ARBA00012096"/>
    </source>
</evidence>
<evidence type="ECO:0000256" key="1">
    <source>
        <dbReference type="ARBA" id="ARBA00001274"/>
    </source>
</evidence>
<dbReference type="CDD" id="cd01562">
    <property type="entry name" value="Thr-dehyd"/>
    <property type="match status" value="1"/>
</dbReference>
<dbReference type="EC" id="4.3.1.19" evidence="4"/>
<dbReference type="AlphaFoldDB" id="A0A934K7B8"/>
<feature type="domain" description="Tryptophan synthase beta chain-like PALP" evidence="9">
    <location>
        <begin position="16"/>
        <end position="304"/>
    </location>
</feature>
<keyword evidence="6" id="KW-0456">Lyase</keyword>
<dbReference type="InterPro" id="IPR036052">
    <property type="entry name" value="TrpB-like_PALP_sf"/>
</dbReference>
<dbReference type="GO" id="GO:0004794">
    <property type="term" value="F:threonine deaminase activity"/>
    <property type="evidence" value="ECO:0007669"/>
    <property type="project" value="UniProtKB-EC"/>
</dbReference>
<comment type="caution">
    <text evidence="10">The sequence shown here is derived from an EMBL/GenBank/DDBJ whole genome shotgun (WGS) entry which is preliminary data.</text>
</comment>
<dbReference type="InterPro" id="IPR050147">
    <property type="entry name" value="Ser/Thr_Dehydratase"/>
</dbReference>
<evidence type="ECO:0000256" key="6">
    <source>
        <dbReference type="ARBA" id="ARBA00023239"/>
    </source>
</evidence>
<dbReference type="InterPro" id="IPR001926">
    <property type="entry name" value="TrpB-like_PALP"/>
</dbReference>
<evidence type="ECO:0000313" key="11">
    <source>
        <dbReference type="Proteomes" id="UP000612893"/>
    </source>
</evidence>
<dbReference type="FunFam" id="3.40.50.1100:FF:000005">
    <property type="entry name" value="Threonine dehydratase catabolic"/>
    <property type="match status" value="1"/>
</dbReference>
<dbReference type="PANTHER" id="PTHR48078:SF7">
    <property type="entry name" value="BLL6502 PROTEIN"/>
    <property type="match status" value="1"/>
</dbReference>
<comment type="function">
    <text evidence="7">Catalyzes the anaerobic formation of alpha-ketobutyrate and ammonia from threonine in a two-step reaction. The first step involved a dehydration of threonine and a production of enamine intermediates (aminocrotonate), which tautomerizes to its imine form (iminobutyrate). Both intermediates are unstable and short-lived. The second step is the nonenzymatic hydrolysis of the enamine/imine intermediates to form 2-ketobutyrate and free ammonia. In the low water environment of the cell, the second step is accelerated by RidA.</text>
</comment>
<evidence type="ECO:0000256" key="5">
    <source>
        <dbReference type="ARBA" id="ARBA00022898"/>
    </source>
</evidence>
<dbReference type="EMBL" id="JAEKNR010000081">
    <property type="protein sequence ID" value="MBJ7597796.1"/>
    <property type="molecule type" value="Genomic_DNA"/>
</dbReference>
<dbReference type="Pfam" id="PF00291">
    <property type="entry name" value="PALP"/>
    <property type="match status" value="1"/>
</dbReference>
<protein>
    <recommendedName>
        <fullName evidence="4">threonine ammonia-lyase</fullName>
        <ecNumber evidence="4">4.3.1.19</ecNumber>
    </recommendedName>
    <alternativeName>
        <fullName evidence="8">Threonine deaminase</fullName>
    </alternativeName>
</protein>
<proteinExistence type="inferred from homology"/>
<reference evidence="10" key="1">
    <citation type="submission" date="2020-10" db="EMBL/GenBank/DDBJ databases">
        <title>Ca. Dormibacterota MAGs.</title>
        <authorList>
            <person name="Montgomery K."/>
        </authorList>
    </citation>
    <scope>NUCLEOTIDE SEQUENCE [LARGE SCALE GENOMIC DNA]</scope>
    <source>
        <strain evidence="10">SC8812_S17_10</strain>
    </source>
</reference>
<keyword evidence="11" id="KW-1185">Reference proteome</keyword>
<dbReference type="Proteomes" id="UP000612893">
    <property type="component" value="Unassembled WGS sequence"/>
</dbReference>
<evidence type="ECO:0000259" key="9">
    <source>
        <dbReference type="Pfam" id="PF00291"/>
    </source>
</evidence>
<comment type="cofactor">
    <cofactor evidence="2">
        <name>pyridoxal 5'-phosphate</name>
        <dbReference type="ChEBI" id="CHEBI:597326"/>
    </cofactor>
</comment>
<dbReference type="Gene3D" id="3.40.50.1100">
    <property type="match status" value="2"/>
</dbReference>
<name>A0A934K7B8_9BACT</name>
<gene>
    <name evidence="10" type="ORF">JF922_06890</name>
</gene>
<evidence type="ECO:0000256" key="8">
    <source>
        <dbReference type="ARBA" id="ARBA00031427"/>
    </source>
</evidence>
<evidence type="ECO:0000256" key="7">
    <source>
        <dbReference type="ARBA" id="ARBA00025527"/>
    </source>
</evidence>
<dbReference type="RefSeq" id="WP_338200298.1">
    <property type="nucleotide sequence ID" value="NZ_JAEKNR010000081.1"/>
</dbReference>
<sequence length="322" mass="34210">MIEPTFRDVLTARRQIRPHLDPTPLRRYPALSALTGTETWVKHENFQPTGAFKVRGGVNLVSQLDEQDRRRGVIAASTGNHGQSVAYASRLFGVSAIICAPRGANRLKVASMQELGAEVVLQGADYDEARAHCEELARCEGYRYIHSGDEPLLIAGVATYTLEALEAQPDLDVIIVPIGGGSGAAGACLVARAVNPDLQVIGVQSAQAPASFDSWRQGDLVGAENRTAVEGLSTATAFQLPQQIIRRDLDDFVLVGDDEIRIAVGLMIECTRTLVEGAGAASLAAALKLRDRLAGKRVALVCSGANITPEQLREALPGAPAG</sequence>
<dbReference type="SUPFAM" id="SSF53686">
    <property type="entry name" value="Tryptophan synthase beta subunit-like PLP-dependent enzymes"/>
    <property type="match status" value="1"/>
</dbReference>
<dbReference type="PANTHER" id="PTHR48078">
    <property type="entry name" value="THREONINE DEHYDRATASE, MITOCHONDRIAL-RELATED"/>
    <property type="match status" value="1"/>
</dbReference>
<evidence type="ECO:0000313" key="10">
    <source>
        <dbReference type="EMBL" id="MBJ7597796.1"/>
    </source>
</evidence>